<dbReference type="InterPro" id="IPR016195">
    <property type="entry name" value="Pol/histidinol_Pase-like"/>
</dbReference>
<keyword evidence="6" id="KW-1185">Reference proteome</keyword>
<feature type="compositionally biased region" description="Low complexity" evidence="1">
    <location>
        <begin position="1870"/>
        <end position="1897"/>
    </location>
</feature>
<evidence type="ECO:0000259" key="4">
    <source>
        <dbReference type="Pfam" id="PF13290"/>
    </source>
</evidence>
<feature type="compositionally biased region" description="Low complexity" evidence="1">
    <location>
        <begin position="90"/>
        <end position="108"/>
    </location>
</feature>
<dbReference type="EMBL" id="CP003040">
    <property type="protein sequence ID" value="AEN97091.1"/>
    <property type="molecule type" value="Genomic_DNA"/>
</dbReference>
<accession>G2SXQ4</accession>
<dbReference type="BioCyc" id="RHOM585394:G1H02-1984-MONOMER"/>
<feature type="transmembrane region" description="Helical" evidence="2">
    <location>
        <begin position="2102"/>
        <end position="2120"/>
    </location>
</feature>
<dbReference type="eggNOG" id="COG0613">
    <property type="taxonomic scope" value="Bacteria"/>
</dbReference>
<gene>
    <name evidence="5" type="ordered locus">RHOM_09900</name>
</gene>
<dbReference type="STRING" id="585394.RHOM_09900"/>
<feature type="region of interest" description="Disordered" evidence="1">
    <location>
        <begin position="1858"/>
        <end position="1912"/>
    </location>
</feature>
<dbReference type="InterPro" id="IPR059177">
    <property type="entry name" value="GH29D-like_dom"/>
</dbReference>
<dbReference type="Gene3D" id="3.20.20.140">
    <property type="entry name" value="Metal-dependent hydrolases"/>
    <property type="match status" value="1"/>
</dbReference>
<dbReference type="eggNOG" id="COG5263">
    <property type="taxonomic scope" value="Bacteria"/>
</dbReference>
<dbReference type="HOGENOM" id="CLU_002019_0_0_9"/>
<feature type="compositionally biased region" description="Low complexity" evidence="1">
    <location>
        <begin position="42"/>
        <end position="55"/>
    </location>
</feature>
<evidence type="ECO:0000256" key="2">
    <source>
        <dbReference type="SAM" id="Phobius"/>
    </source>
</evidence>
<feature type="domain" description="GH29D-like beta-sandwich" evidence="4">
    <location>
        <begin position="301"/>
        <end position="361"/>
    </location>
</feature>
<proteinExistence type="predicted"/>
<evidence type="ECO:0000313" key="6">
    <source>
        <dbReference type="Proteomes" id="UP000008178"/>
    </source>
</evidence>
<evidence type="ECO:0000256" key="1">
    <source>
        <dbReference type="SAM" id="MobiDB-lite"/>
    </source>
</evidence>
<feature type="signal peptide" evidence="3">
    <location>
        <begin position="1"/>
        <end position="25"/>
    </location>
</feature>
<sequence length="2128" mass="224448">MKKKNHWKNLCALFFAVCMVFSTVAGDASFVTAMAAEVQTAAGSEAAENPSPAEESGADSTEGAQNTINQESAAQTGNAGQTDAAQAEGAVQTDAAQTDGAAQADAVQNTESGADQNTALIQTAGAESLAAFSYTAAPEAGLPTAATAGSGTLDVSGASYSGFSKGIAAKGWSEGAGFTVAVNAAGYTDLKFSADMRSSGTGPANFALEYSIDGASWTKISGTDVTLSTDLAPVYQQTVLPAALSGKAFTLRVTMQGNTSVNQSTVGTNGVTSINNIVVTGTQGEAATDGTVCSKVKASVEPGDVEAGTKVELSCATEGATITYHTDLDSADKTYTEALVIEEDVTIYATAELEGYETSETAEFAYTVKQGAKSKEAALATTLSDGNIVALYYENNGTGSVLSQTASGKKLKGVSATAADGALAIPEDAAELTVSVDENGYYTFTCGGKYLTSGATGSSVTFADAAGDYSLWKLQKANENGGYYVINANAKYNNTTEQYLEYYSGFTTYSYKSSSDAAYVFYFYLIDEGTPSVHIRADESVTENVAQWSGTADYKTAGVTADTGIAGDSLNANDLLDADAIYSAVVNGTAVAPYTEATSTSTGSTSYYMGGKGIGSGSNDYAQFVMPTTGYANMVLAFRLRASNTGAGSFQMQYSTDGVDFKNLSTGTYAYKYTKYVGGEPQEVSAAEKITDGVAKTSLAPANYISFTFDIPNEAANADRLYIRMVPGSLSAKGDKAPAAGGVIRMDTVTVTGNPLIASDLCGYVAAEPQSGVVAVGSELTLTSATEGVTIHYSVNGGAEQIYDASAKPKLADLPAVVTAYATKDGYKDSIRRTFSYQQAQVATVKATPNGGSVVKNTAVNLTCETEGATIQYSADDGATWQDYTEKLALTELPVTYKVKAVKDGYLDSSVLTLSFTERTNEKYQIYFGQLHSHTSYSDGAGSCEDAYQHATNVDNLDFVAVTDHSNSFDNADSASISDGSMSEEWKEGHALATQYTTSGFVCIYGFEMTWSNGLGHINTFNTEGFQSRTQNEYKTYSTALQNYYATLKTQPDSISQFNHPGTTFGDFSDFAYYDEEIDKLITTIEVGNGEGAIGSSGYFPSYEYYQRALDKGWHLAPTNNQDNHKGLWGDANTARSVVLVDSLTQENIYDAMRNYRVYATEDNDLSIYYTLDGYIMGSILEDGATGDTVHLSVDLSDPTDASIGKVQVITNGGLVLAEKNVSGNEETVTFDVKNDYSYYYIKVVEADSDIAVTAPVWVGSVEAAGIDSFSTDEVLPVRGEPLTVNLGLYNNENSELAIDSITFEVGGETVHEADLAAAGLGSVASMSTGSYSFDYTYDGVGSMEMTAVVHATMNGVQKVYKSVLKLSYATPEMVTKVIIDGTHYNDYVTGYYGGNVGNFTAIAGAKNVKVEVVTDEITPEMLANCALLVISAPAKKSGTANAGDYTVSHFEDSFIQMVKDYTDNGGTLITCGIADYQDSTSGQTATEMNKLLAAIGASTRLNSDEAYDETNNGGQPYRLYLKGTYNKDSRYLRGASEEQEYSAYSGCTVALDADAVTAGRAEALVSGYDTTYSIDCKDDAGNRVTGSPTYVEKGNMVALAHETLGSGANVFVAGTVFISDFEVKAELDNIWDLPYLNRTIAENILDEVKVELPLSTIAEVRKNGTAGDVYRVEGYVTAGTAVEGNTFFDTIYIQDDTAGIDIFPYAESGLAIGTKVEITGYVDAYQGDKELKVISSRILDEEPKVIAPEKLSAKDAMDYEKSGGKLVQVEGTVTDVLYDAAGTGVSQFWLDDGSGVNANIFIDGYILSATTGKNELASVVSTGKRVSAVGVVYAHPEGTSDEAVTCLRVRNCDEIVEVTSGEMPDDTETPGNTETPDTETPGDTGSSDSGTDSADGNGNGGSVSGSVTVSDGQTTDAVTVASQNDWDPVRNRVTAASAGSTVTVLLADGVSVPGDVIAAVRGRDVRLVFRLANGIVWTIDGRNVTSDTVPDMDFGVTINSHAVPDALARQTAAGRDYFQISLNHDGAFGFTAVMTLPVGTQYAGMYAKLYYYNEAKGRLELASSGKVDANGNVELTFVHASDYVVVLDQMPAVQTGDDTPLAVAVMMLLAGMVLLAAAARKKRIFLK</sequence>
<feature type="compositionally biased region" description="Polar residues" evidence="1">
    <location>
        <begin position="62"/>
        <end position="84"/>
    </location>
</feature>
<dbReference type="eggNOG" id="COG1387">
    <property type="taxonomic scope" value="Bacteria"/>
</dbReference>
<dbReference type="SUPFAM" id="SSF89550">
    <property type="entry name" value="PHP domain-like"/>
    <property type="match status" value="1"/>
</dbReference>
<keyword evidence="2" id="KW-0472">Membrane</keyword>
<reference evidence="5 6" key="1">
    <citation type="journal article" date="2015" name="Genome Announc.">
        <title>Complete genome sequence of the human gut symbiont Roseburia hominis.</title>
        <authorList>
            <person name="Travis A.J."/>
            <person name="Kelly D."/>
            <person name="Flint H.J."/>
            <person name="Aminov R.I."/>
        </authorList>
    </citation>
    <scope>NUCLEOTIDE SEQUENCE [LARGE SCALE GENOMIC DNA]</scope>
    <source>
        <strain evidence="6">DSM 16839 / JCM 17582 / NCIMB 14029 / A2-183</strain>
    </source>
</reference>
<dbReference type="Gene3D" id="2.60.40.10">
    <property type="entry name" value="Immunoglobulins"/>
    <property type="match status" value="1"/>
</dbReference>
<dbReference type="KEGG" id="rho:RHOM_09900"/>
<feature type="chain" id="PRO_5039623598" evidence="3">
    <location>
        <begin position="26"/>
        <end position="2128"/>
    </location>
</feature>
<dbReference type="Proteomes" id="UP000008178">
    <property type="component" value="Chromosome"/>
</dbReference>
<name>G2SXQ4_ROSHA</name>
<keyword evidence="3" id="KW-0732">Signal</keyword>
<dbReference type="GeneID" id="93725062"/>
<feature type="region of interest" description="Disordered" evidence="1">
    <location>
        <begin position="42"/>
        <end position="111"/>
    </location>
</feature>
<organism evidence="5 6">
    <name type="scientific">Roseburia hominis (strain DSM 16839 / JCM 17582 / NCIMB 14029 / A2-183)</name>
    <dbReference type="NCBI Taxonomy" id="585394"/>
    <lineage>
        <taxon>Bacteria</taxon>
        <taxon>Bacillati</taxon>
        <taxon>Bacillota</taxon>
        <taxon>Clostridia</taxon>
        <taxon>Lachnospirales</taxon>
        <taxon>Lachnospiraceae</taxon>
        <taxon>Roseburia</taxon>
    </lineage>
</organism>
<evidence type="ECO:0000313" key="5">
    <source>
        <dbReference type="EMBL" id="AEN97091.1"/>
    </source>
</evidence>
<dbReference type="NCBIfam" id="NF038032">
    <property type="entry name" value="CehA_McbA_metalo"/>
    <property type="match status" value="1"/>
</dbReference>
<dbReference type="InterPro" id="IPR013783">
    <property type="entry name" value="Ig-like_fold"/>
</dbReference>
<evidence type="ECO:0000256" key="3">
    <source>
        <dbReference type="SAM" id="SignalP"/>
    </source>
</evidence>
<dbReference type="RefSeq" id="WP_014080127.1">
    <property type="nucleotide sequence ID" value="NC_015977.1"/>
</dbReference>
<protein>
    <submittedName>
        <fullName evidence="5">Cell wall binding domain-containing protein</fullName>
    </submittedName>
</protein>
<keyword evidence="2" id="KW-0812">Transmembrane</keyword>
<dbReference type="Pfam" id="PF13290">
    <property type="entry name" value="CHB_HEX_C_1"/>
    <property type="match status" value="1"/>
</dbReference>
<keyword evidence="2" id="KW-1133">Transmembrane helix</keyword>